<comment type="function">
    <text evidence="8">Extracellular zinc metalloprotease.</text>
</comment>
<evidence type="ECO:0000313" key="11">
    <source>
        <dbReference type="EMBL" id="ROR92516.1"/>
    </source>
</evidence>
<dbReference type="Proteomes" id="UP000281738">
    <property type="component" value="Unassembled WGS sequence"/>
</dbReference>
<protein>
    <recommendedName>
        <fullName evidence="8">Neutral metalloproteinase</fullName>
        <ecNumber evidence="8">3.4.24.-</ecNumber>
    </recommendedName>
</protein>
<dbReference type="AlphaFoldDB" id="A0A3N2CYF6"/>
<dbReference type="GO" id="GO:0004222">
    <property type="term" value="F:metalloendopeptidase activity"/>
    <property type="evidence" value="ECO:0007669"/>
    <property type="project" value="UniProtKB-UniRule"/>
</dbReference>
<dbReference type="InterPro" id="IPR027268">
    <property type="entry name" value="Peptidase_M4/M1_CTD_sf"/>
</dbReference>
<dbReference type="EMBL" id="RKHO01000001">
    <property type="protein sequence ID" value="ROR92516.1"/>
    <property type="molecule type" value="Genomic_DNA"/>
</dbReference>
<dbReference type="SUPFAM" id="SSF55486">
    <property type="entry name" value="Metalloproteases ('zincins'), catalytic domain"/>
    <property type="match status" value="1"/>
</dbReference>
<comment type="similarity">
    <text evidence="1 8">Belongs to the peptidase M4 family.</text>
</comment>
<organism evidence="11 12">
    <name type="scientific">Nocardioides aurantiacus</name>
    <dbReference type="NCBI Taxonomy" id="86796"/>
    <lineage>
        <taxon>Bacteria</taxon>
        <taxon>Bacillati</taxon>
        <taxon>Actinomycetota</taxon>
        <taxon>Actinomycetes</taxon>
        <taxon>Propionibacteriales</taxon>
        <taxon>Nocardioidaceae</taxon>
        <taxon>Nocardioides</taxon>
    </lineage>
</organism>
<proteinExistence type="inferred from homology"/>
<keyword evidence="6 8" id="KW-0482">Metalloprotease</keyword>
<evidence type="ECO:0000256" key="5">
    <source>
        <dbReference type="ARBA" id="ARBA00022833"/>
    </source>
</evidence>
<dbReference type="PANTHER" id="PTHR43579">
    <property type="match status" value="1"/>
</dbReference>
<accession>A0A3N2CYF6</accession>
<dbReference type="GO" id="GO:0006508">
    <property type="term" value="P:proteolysis"/>
    <property type="evidence" value="ECO:0007669"/>
    <property type="project" value="UniProtKB-KW"/>
</dbReference>
<evidence type="ECO:0000259" key="10">
    <source>
        <dbReference type="Pfam" id="PF02868"/>
    </source>
</evidence>
<dbReference type="CDD" id="cd09597">
    <property type="entry name" value="M4_TLP"/>
    <property type="match status" value="1"/>
</dbReference>
<evidence type="ECO:0000256" key="4">
    <source>
        <dbReference type="ARBA" id="ARBA00022801"/>
    </source>
</evidence>
<feature type="active site" evidence="7">
    <location>
        <position position="163"/>
    </location>
</feature>
<evidence type="ECO:0000256" key="1">
    <source>
        <dbReference type="ARBA" id="ARBA00009388"/>
    </source>
</evidence>
<feature type="domain" description="Peptidase M4" evidence="9">
    <location>
        <begin position="62"/>
        <end position="170"/>
    </location>
</feature>
<comment type="caution">
    <text evidence="11">The sequence shown here is derived from an EMBL/GenBank/DDBJ whole genome shotgun (WGS) entry which is preliminary data.</text>
</comment>
<feature type="active site" description="Proton donor" evidence="7">
    <location>
        <position position="264"/>
    </location>
</feature>
<dbReference type="InterPro" id="IPR049457">
    <property type="entry name" value="Emfourin"/>
</dbReference>
<dbReference type="InterPro" id="IPR001570">
    <property type="entry name" value="Peptidase_M4_C_domain"/>
</dbReference>
<keyword evidence="4 8" id="KW-0378">Hydrolase</keyword>
<dbReference type="Gene3D" id="3.10.170.10">
    <property type="match status" value="1"/>
</dbReference>
<dbReference type="GO" id="GO:0005576">
    <property type="term" value="C:extracellular region"/>
    <property type="evidence" value="ECO:0007669"/>
    <property type="project" value="UniProtKB-SubCell"/>
</dbReference>
<keyword evidence="2 8" id="KW-0645">Protease</keyword>
<evidence type="ECO:0000256" key="6">
    <source>
        <dbReference type="ARBA" id="ARBA00023049"/>
    </source>
</evidence>
<keyword evidence="5 8" id="KW-0862">Zinc</keyword>
<keyword evidence="3" id="KW-0479">Metal-binding</keyword>
<reference evidence="11 12" key="1">
    <citation type="submission" date="2018-11" db="EMBL/GenBank/DDBJ databases">
        <title>Sequencing the genomes of 1000 actinobacteria strains.</title>
        <authorList>
            <person name="Klenk H.-P."/>
        </authorList>
    </citation>
    <scope>NUCLEOTIDE SEQUENCE [LARGE SCALE GENOMIC DNA]</scope>
    <source>
        <strain evidence="11 12">DSM 12652</strain>
    </source>
</reference>
<dbReference type="PANTHER" id="PTHR43579:SF1">
    <property type="entry name" value="NEUTRAL METALLOPROTEINASE"/>
    <property type="match status" value="1"/>
</dbReference>
<evidence type="ECO:0000256" key="2">
    <source>
        <dbReference type="ARBA" id="ARBA00022670"/>
    </source>
</evidence>
<feature type="domain" description="Peptidase M4 C-terminal" evidence="10">
    <location>
        <begin position="173"/>
        <end position="334"/>
    </location>
</feature>
<dbReference type="Pfam" id="PF20242">
    <property type="entry name" value="Emfourin"/>
    <property type="match status" value="1"/>
</dbReference>
<dbReference type="InterPro" id="IPR052759">
    <property type="entry name" value="Metalloprotease_M4"/>
</dbReference>
<evidence type="ECO:0000256" key="8">
    <source>
        <dbReference type="RuleBase" id="RU366073"/>
    </source>
</evidence>
<dbReference type="InterPro" id="IPR023612">
    <property type="entry name" value="Peptidase_M4"/>
</dbReference>
<dbReference type="InterPro" id="IPR013856">
    <property type="entry name" value="Peptidase_M4_domain"/>
</dbReference>
<dbReference type="Gene3D" id="1.10.390.10">
    <property type="entry name" value="Neutral Protease Domain 2"/>
    <property type="match status" value="1"/>
</dbReference>
<dbReference type="PRINTS" id="PR00730">
    <property type="entry name" value="THERMOLYSIN"/>
</dbReference>
<sequence length="436" mass="46756">MRCHFIPAYLLDRLADGVDDDHVAGLVRRTREIDRSLRGRRVEGHPAMGGAVSTARSQDDDWEVYDAQNGTELPGTLTRTSGQPESGDAAVDEAAVGLTETLRLFADYGRDSYDGKGATVVATVHYEKDYDNAFWDGNQLVFGDGDGTVFERFTKPIDVLGHELAHAVTQFTANLVYQDQSGALNESMSDVFGACMKQRFLGQDAASADWLIGEGIFKPDVQGRALRSMVEPGTAYDDPRIGKDPQVGSMADYVDTQDDNGGVHLNSGIPNRAFVLAARAIGGESWEGAGRIWYAALTSGVPADSDFGTFAAATVAAAGEQASVVEEAWREVGVVPGQSTGTASTPTAPAETVAVRRTGGFGGLVREGTVDLASDDPRAPEVRQLVERIDFRAVTSPPPQPDRFVYDFRCGPDGCQVPETHLTHELRQLASIVLGE</sequence>
<evidence type="ECO:0000256" key="7">
    <source>
        <dbReference type="PIRSR" id="PIRSR623612-1"/>
    </source>
</evidence>
<evidence type="ECO:0000259" key="9">
    <source>
        <dbReference type="Pfam" id="PF01447"/>
    </source>
</evidence>
<comment type="subcellular location">
    <subcellularLocation>
        <location evidence="8">Secreted</location>
    </subcellularLocation>
</comment>
<keyword evidence="8" id="KW-0964">Secreted</keyword>
<gene>
    <name evidence="11" type="ORF">EDD33_3407</name>
</gene>
<evidence type="ECO:0000256" key="3">
    <source>
        <dbReference type="ARBA" id="ARBA00022723"/>
    </source>
</evidence>
<dbReference type="Pfam" id="PF01447">
    <property type="entry name" value="Peptidase_M4"/>
    <property type="match status" value="1"/>
</dbReference>
<dbReference type="GO" id="GO:0046872">
    <property type="term" value="F:metal ion binding"/>
    <property type="evidence" value="ECO:0007669"/>
    <property type="project" value="UniProtKB-UniRule"/>
</dbReference>
<name>A0A3N2CYF6_9ACTN</name>
<keyword evidence="12" id="KW-1185">Reference proteome</keyword>
<evidence type="ECO:0000313" key="12">
    <source>
        <dbReference type="Proteomes" id="UP000281738"/>
    </source>
</evidence>
<comment type="cofactor">
    <cofactor evidence="8">
        <name>Zn(2+)</name>
        <dbReference type="ChEBI" id="CHEBI:29105"/>
    </cofactor>
</comment>
<dbReference type="Pfam" id="PF02868">
    <property type="entry name" value="Peptidase_M4_C"/>
    <property type="match status" value="1"/>
</dbReference>
<dbReference type="EC" id="3.4.24.-" evidence="8"/>
<dbReference type="OrthoDB" id="291295at2"/>